<proteinExistence type="predicted"/>
<evidence type="ECO:0000313" key="4">
    <source>
        <dbReference type="EMBL" id="CAF1319602.1"/>
    </source>
</evidence>
<organism evidence="3 6">
    <name type="scientific">Adineta steineri</name>
    <dbReference type="NCBI Taxonomy" id="433720"/>
    <lineage>
        <taxon>Eukaryota</taxon>
        <taxon>Metazoa</taxon>
        <taxon>Spiralia</taxon>
        <taxon>Gnathifera</taxon>
        <taxon>Rotifera</taxon>
        <taxon>Eurotatoria</taxon>
        <taxon>Bdelloidea</taxon>
        <taxon>Adinetida</taxon>
        <taxon>Adinetidae</taxon>
        <taxon>Adineta</taxon>
    </lineage>
</organism>
<dbReference type="InterPro" id="IPR048371">
    <property type="entry name" value="ZNHIT3_C"/>
</dbReference>
<dbReference type="EMBL" id="CAJNOM010000284">
    <property type="protein sequence ID" value="CAF1319602.1"/>
    <property type="molecule type" value="Genomic_DNA"/>
</dbReference>
<dbReference type="Pfam" id="PF04438">
    <property type="entry name" value="zf-HIT"/>
    <property type="match status" value="1"/>
</dbReference>
<keyword evidence="1" id="KW-0479">Metal-binding</keyword>
<dbReference type="OrthoDB" id="18412at2759"/>
<dbReference type="EMBL" id="CAJNOI010000002">
    <property type="protein sequence ID" value="CAF0724760.1"/>
    <property type="molecule type" value="Genomic_DNA"/>
</dbReference>
<evidence type="ECO:0000313" key="6">
    <source>
        <dbReference type="Proteomes" id="UP000663877"/>
    </source>
</evidence>
<dbReference type="SUPFAM" id="SSF144232">
    <property type="entry name" value="HIT/MYND zinc finger-like"/>
    <property type="match status" value="1"/>
</dbReference>
<protein>
    <recommendedName>
        <fullName evidence="2">HIT-type domain-containing protein</fullName>
    </recommendedName>
</protein>
<gene>
    <name evidence="3" type="ORF">BJG266_LOCUS625</name>
    <name evidence="4" type="ORF">QVE165_LOCUS32264</name>
</gene>
<dbReference type="Proteomes" id="UP000663877">
    <property type="component" value="Unassembled WGS sequence"/>
</dbReference>
<keyword evidence="5" id="KW-1185">Reference proteome</keyword>
<dbReference type="Pfam" id="PF21373">
    <property type="entry name" value="ZNHIT3_C"/>
    <property type="match status" value="1"/>
</dbReference>
<feature type="domain" description="HIT-type" evidence="2">
    <location>
        <begin position="3"/>
        <end position="38"/>
    </location>
</feature>
<keyword evidence="1" id="KW-0862">Zinc</keyword>
<evidence type="ECO:0000256" key="1">
    <source>
        <dbReference type="PROSITE-ProRule" id="PRU00453"/>
    </source>
</evidence>
<dbReference type="AlphaFoldDB" id="A0A813MHN7"/>
<evidence type="ECO:0000313" key="3">
    <source>
        <dbReference type="EMBL" id="CAF0724760.1"/>
    </source>
</evidence>
<name>A0A813MHN7_9BILA</name>
<comment type="caution">
    <text evidence="3">The sequence shown here is derived from an EMBL/GenBank/DDBJ whole genome shotgun (WGS) entry which is preliminary data.</text>
</comment>
<evidence type="ECO:0000259" key="2">
    <source>
        <dbReference type="PROSITE" id="PS51083"/>
    </source>
</evidence>
<dbReference type="Proteomes" id="UP000663832">
    <property type="component" value="Unassembled WGS sequence"/>
</dbReference>
<dbReference type="Gene3D" id="3.30.60.190">
    <property type="match status" value="1"/>
</dbReference>
<reference evidence="3" key="1">
    <citation type="submission" date="2021-02" db="EMBL/GenBank/DDBJ databases">
        <authorList>
            <person name="Nowell W R."/>
        </authorList>
    </citation>
    <scope>NUCLEOTIDE SEQUENCE</scope>
</reference>
<dbReference type="PROSITE" id="PS51083">
    <property type="entry name" value="ZF_HIT"/>
    <property type="match status" value="1"/>
</dbReference>
<dbReference type="GO" id="GO:0008270">
    <property type="term" value="F:zinc ion binding"/>
    <property type="evidence" value="ECO:0007669"/>
    <property type="project" value="UniProtKB-UniRule"/>
</dbReference>
<keyword evidence="1" id="KW-0863">Zinc-finger</keyword>
<evidence type="ECO:0000313" key="5">
    <source>
        <dbReference type="Proteomes" id="UP000663832"/>
    </source>
</evidence>
<dbReference type="InterPro" id="IPR007529">
    <property type="entry name" value="Znf_HIT"/>
</dbReference>
<accession>A0A813MHN7</accession>
<sequence>MQCQVCYENKNSSYKCPKCHIKYCSVTCFQKHKSSELCVENNIQVKPIVEVPITQTQLPIELGDDEECDHLSTEILERIGQSNEVLELLKNRHLRTMIKSLDCSLYPADDMQKAMVEPIFVQFVDQLLAIVENKDKQ</sequence>
<dbReference type="CDD" id="cd23024">
    <property type="entry name" value="zf-HIT_ZNHIT2-3"/>
    <property type="match status" value="1"/>
</dbReference>